<evidence type="ECO:0000313" key="2">
    <source>
        <dbReference type="Proteomes" id="UP000663866"/>
    </source>
</evidence>
<feature type="non-terminal residue" evidence="1">
    <location>
        <position position="60"/>
    </location>
</feature>
<dbReference type="EMBL" id="CAJOBG010117051">
    <property type="protein sequence ID" value="CAF4763434.1"/>
    <property type="molecule type" value="Genomic_DNA"/>
</dbReference>
<protein>
    <submittedName>
        <fullName evidence="1">Uncharacterized protein</fullName>
    </submittedName>
</protein>
<dbReference type="Proteomes" id="UP000663866">
    <property type="component" value="Unassembled WGS sequence"/>
</dbReference>
<organism evidence="1 2">
    <name type="scientific">Rotaria magnacalcarata</name>
    <dbReference type="NCBI Taxonomy" id="392030"/>
    <lineage>
        <taxon>Eukaryota</taxon>
        <taxon>Metazoa</taxon>
        <taxon>Spiralia</taxon>
        <taxon>Gnathifera</taxon>
        <taxon>Rotifera</taxon>
        <taxon>Eurotatoria</taxon>
        <taxon>Bdelloidea</taxon>
        <taxon>Philodinida</taxon>
        <taxon>Philodinidae</taxon>
        <taxon>Rotaria</taxon>
    </lineage>
</organism>
<accession>A0A821MB13</accession>
<proteinExistence type="predicted"/>
<sequence length="60" mass="6693">LGGPTDIEDFLEFIEHPETHNELQAVDLLNNSNSTNQNVSISNENNTVQVIQSHQTTMIT</sequence>
<gene>
    <name evidence="1" type="ORF">OVN521_LOCUS50574</name>
</gene>
<evidence type="ECO:0000313" key="1">
    <source>
        <dbReference type="EMBL" id="CAF4763434.1"/>
    </source>
</evidence>
<comment type="caution">
    <text evidence="1">The sequence shown here is derived from an EMBL/GenBank/DDBJ whole genome shotgun (WGS) entry which is preliminary data.</text>
</comment>
<reference evidence="1" key="1">
    <citation type="submission" date="2021-02" db="EMBL/GenBank/DDBJ databases">
        <authorList>
            <person name="Nowell W R."/>
        </authorList>
    </citation>
    <scope>NUCLEOTIDE SEQUENCE</scope>
</reference>
<keyword evidence="2" id="KW-1185">Reference proteome</keyword>
<dbReference type="AlphaFoldDB" id="A0A821MB13"/>
<feature type="non-terminal residue" evidence="1">
    <location>
        <position position="1"/>
    </location>
</feature>
<name>A0A821MB13_9BILA</name>